<feature type="coiled-coil region" evidence="6">
    <location>
        <begin position="569"/>
        <end position="596"/>
    </location>
</feature>
<feature type="compositionally biased region" description="Basic and acidic residues" evidence="7">
    <location>
        <begin position="274"/>
        <end position="289"/>
    </location>
</feature>
<keyword evidence="2" id="KW-1003">Cell membrane</keyword>
<keyword evidence="5 8" id="KW-0472">Membrane</keyword>
<accession>A0ABS8DDU3</accession>
<evidence type="ECO:0000313" key="10">
    <source>
        <dbReference type="EMBL" id="MCB7386578.1"/>
    </source>
</evidence>
<dbReference type="Pfam" id="PF02687">
    <property type="entry name" value="FtsX"/>
    <property type="match status" value="2"/>
</dbReference>
<keyword evidence="11" id="KW-1185">Reference proteome</keyword>
<dbReference type="RefSeq" id="WP_066736666.1">
    <property type="nucleotide sequence ID" value="NZ_JAJCIQ010000002.1"/>
</dbReference>
<reference evidence="10 11" key="1">
    <citation type="submission" date="2021-10" db="EMBL/GenBank/DDBJ databases">
        <title>Collection of gut derived symbiotic bacterial strains cultured from healthy donors.</title>
        <authorList>
            <person name="Lin H."/>
            <person name="Littmann E."/>
            <person name="Kohout C."/>
            <person name="Pamer E.G."/>
        </authorList>
    </citation>
    <scope>NUCLEOTIDE SEQUENCE [LARGE SCALE GENOMIC DNA]</scope>
    <source>
        <strain evidence="10 11">DFI.1.165</strain>
    </source>
</reference>
<keyword evidence="4 8" id="KW-1133">Transmembrane helix</keyword>
<feature type="transmembrane region" description="Helical" evidence="8">
    <location>
        <begin position="1106"/>
        <end position="1126"/>
    </location>
</feature>
<evidence type="ECO:0000256" key="2">
    <source>
        <dbReference type="ARBA" id="ARBA00022475"/>
    </source>
</evidence>
<feature type="transmembrane region" description="Helical" evidence="8">
    <location>
        <begin position="21"/>
        <end position="38"/>
    </location>
</feature>
<feature type="domain" description="ABC3 transporter permease C-terminal" evidence="9">
    <location>
        <begin position="707"/>
        <end position="823"/>
    </location>
</feature>
<feature type="transmembrane region" description="Helical" evidence="8">
    <location>
        <begin position="801"/>
        <end position="822"/>
    </location>
</feature>
<feature type="transmembrane region" description="Helical" evidence="8">
    <location>
        <begin position="1160"/>
        <end position="1181"/>
    </location>
</feature>
<comment type="caution">
    <text evidence="10">The sequence shown here is derived from an EMBL/GenBank/DDBJ whole genome shotgun (WGS) entry which is preliminary data.</text>
</comment>
<dbReference type="InterPro" id="IPR003838">
    <property type="entry name" value="ABC3_permease_C"/>
</dbReference>
<evidence type="ECO:0000259" key="9">
    <source>
        <dbReference type="Pfam" id="PF02687"/>
    </source>
</evidence>
<evidence type="ECO:0000256" key="3">
    <source>
        <dbReference type="ARBA" id="ARBA00022692"/>
    </source>
</evidence>
<evidence type="ECO:0000256" key="4">
    <source>
        <dbReference type="ARBA" id="ARBA00022989"/>
    </source>
</evidence>
<name>A0ABS8DDU3_9FIRM</name>
<evidence type="ECO:0000256" key="1">
    <source>
        <dbReference type="ARBA" id="ARBA00004651"/>
    </source>
</evidence>
<feature type="coiled-coil region" evidence="6">
    <location>
        <begin position="643"/>
        <end position="677"/>
    </location>
</feature>
<feature type="transmembrane region" description="Helical" evidence="8">
    <location>
        <begin position="874"/>
        <end position="894"/>
    </location>
</feature>
<feature type="region of interest" description="Disordered" evidence="7">
    <location>
        <begin position="269"/>
        <end position="293"/>
    </location>
</feature>
<feature type="transmembrane region" description="Helical" evidence="8">
    <location>
        <begin position="752"/>
        <end position="781"/>
    </location>
</feature>
<keyword evidence="6" id="KW-0175">Coiled coil</keyword>
<dbReference type="PANTHER" id="PTHR30287">
    <property type="entry name" value="MEMBRANE COMPONENT OF PREDICTED ABC SUPERFAMILY METABOLITE UPTAKE TRANSPORTER"/>
    <property type="match status" value="1"/>
</dbReference>
<evidence type="ECO:0000256" key="6">
    <source>
        <dbReference type="SAM" id="Coils"/>
    </source>
</evidence>
<protein>
    <submittedName>
        <fullName evidence="10">FtsX-like permease family protein</fullName>
    </submittedName>
</protein>
<feature type="transmembrane region" description="Helical" evidence="8">
    <location>
        <begin position="1201"/>
        <end position="1221"/>
    </location>
</feature>
<evidence type="ECO:0000256" key="8">
    <source>
        <dbReference type="SAM" id="Phobius"/>
    </source>
</evidence>
<evidence type="ECO:0000256" key="5">
    <source>
        <dbReference type="ARBA" id="ARBA00023136"/>
    </source>
</evidence>
<dbReference type="EMBL" id="JAJCIS010000002">
    <property type="protein sequence ID" value="MCB7386578.1"/>
    <property type="molecule type" value="Genomic_DNA"/>
</dbReference>
<keyword evidence="3 8" id="KW-0812">Transmembrane</keyword>
<proteinExistence type="predicted"/>
<dbReference type="PANTHER" id="PTHR30287:SF1">
    <property type="entry name" value="INNER MEMBRANE PROTEIN"/>
    <property type="match status" value="1"/>
</dbReference>
<dbReference type="Gene3D" id="1.10.287.1490">
    <property type="match status" value="1"/>
</dbReference>
<gene>
    <name evidence="10" type="ORF">LIZ65_04700</name>
</gene>
<comment type="subcellular location">
    <subcellularLocation>
        <location evidence="1">Cell membrane</location>
        <topology evidence="1">Multi-pass membrane protein</topology>
    </subcellularLocation>
</comment>
<organism evidence="10 11">
    <name type="scientific">Bariatricus massiliensis</name>
    <dbReference type="NCBI Taxonomy" id="1745713"/>
    <lineage>
        <taxon>Bacteria</taxon>
        <taxon>Bacillati</taxon>
        <taxon>Bacillota</taxon>
        <taxon>Clostridia</taxon>
        <taxon>Lachnospirales</taxon>
        <taxon>Lachnospiraceae</taxon>
        <taxon>Bariatricus</taxon>
    </lineage>
</organism>
<feature type="transmembrane region" description="Helical" evidence="8">
    <location>
        <begin position="707"/>
        <end position="728"/>
    </location>
</feature>
<evidence type="ECO:0000313" key="11">
    <source>
        <dbReference type="Proteomes" id="UP001299546"/>
    </source>
</evidence>
<sequence>MKKNMLRKDFYMEIRKTLGRFVSIFFIVALGVAFYSGIRSSEPSMRLSGDSYFDKLKLMDIKVMGTMGLTEDDIRAIQAVDGIEQVEGSYSKDVLCPVEDAEKVVHMISMEKSFNKVQVSEGRLPEKAGECLIDEDFLGYGDYKIGDKITFRSGNGEDLKESLVTDTFTIVGFGNSPLYISFGRGNSTIGNGEVSGFVVVSKESFDMDVFTEAYVRVEDAGREIAYTDKFNELSDAAVAALEDIKEQQCSIRRQNIVDEASEEVTDAEETLAEESGKLEDARQELEDAKSTAAKELQAARKKLEDGEAQLASSRQQIEDGEAQLAEGKKQLAAQQSTLDSGRKDYESGLAEVKKNETNLDNAESEYLANYAQYMPLIISGKEEIAKRKEEIAQGKQTIEQYLAPIEEGLTQITQLESLNSGLIEVEKGITDVANAIGAAEQSLLEKKPEYERISLIPEAERTEEEKQFLVDWENLKATKKGLEDTKAGLEAKQGELTVQMQAAGFATQAELDAYLKSEEFLDQKKELEATKAKLDTQYQEILNNEQELLKTEEGLLAKEQELLAAGQQIADGKSQLVEAKNQLARAKAQIDDGQRQIDAAWATVRGKEQTLEDGKNQLASGEQELQDGRSEYEQAVIDAAAQIADGEEQIADGEAKLTEAKQDIADAKAEIEKIENPKWYVQNREDALEEYKGYGENADRMRSIGRVFPVLFFLVAALISLTTMTRMVEEQRVQIGTMKALGYSKLLIAKKYIYYALLATFGGSVFGVLVGEKVFPFIIIYAYKIMYQHIPDILVPYHLEYAVQATALAVLCTLLATVLSCYKELASQPAELMRPPSPKQGKRILLERVKPVWKRLSFIWKSSIRNLIRYKKRFFMTVFGIGGCMALMLVGFGLKDCIFEIVEIQYEKIQFYDASVYFDDAITGEEREEILSYMKNQNAVSKYTQARMQKIKAKSDKAEESLYLTVPQNVEEFEKLVNFGSRTSDDVYSLEKDQVILTEKMSQLLDVKAGDKITIKDEDRGEREVTIGAVCENYIGHYLYITPELYEELFGAPARDNSLLYMMKEGQENRTEDVGEHLLNYDNVLNVSYTSSLEERMDDMLRSLNLVIVVLIISAGMLAFVVLYNLNNINITERKRELATIKVLGFYDIEVASYVYRENILLTLIGALAGMGLGKILLQFVVVTVEVNEAMFGRDIHWPSYVYSLLFTVGFSLFVNWVMFFKLRRIDMVESLKSVE</sequence>
<dbReference type="InterPro" id="IPR038766">
    <property type="entry name" value="Membrane_comp_ABC_pdt"/>
</dbReference>
<feature type="domain" description="ABC3 transporter permease C-terminal" evidence="9">
    <location>
        <begin position="1110"/>
        <end position="1227"/>
    </location>
</feature>
<feature type="coiled-coil region" evidence="6">
    <location>
        <begin position="517"/>
        <end position="544"/>
    </location>
</feature>
<evidence type="ECO:0000256" key="7">
    <source>
        <dbReference type="SAM" id="MobiDB-lite"/>
    </source>
</evidence>
<dbReference type="Proteomes" id="UP001299546">
    <property type="component" value="Unassembled WGS sequence"/>
</dbReference>